<dbReference type="GO" id="GO:0031119">
    <property type="term" value="P:tRNA pseudouridine synthesis"/>
    <property type="evidence" value="ECO:0007669"/>
    <property type="project" value="InterPro"/>
</dbReference>
<dbReference type="InterPro" id="IPR041708">
    <property type="entry name" value="PUS1/PUS2-like"/>
</dbReference>
<dbReference type="OrthoDB" id="10256309at2759"/>
<dbReference type="InterPro" id="IPR020103">
    <property type="entry name" value="PsdUridine_synth_cat_dom_sf"/>
</dbReference>
<evidence type="ECO:0000259" key="8">
    <source>
        <dbReference type="Pfam" id="PF01416"/>
    </source>
</evidence>
<gene>
    <name evidence="9" type="primary">PUS1_1</name>
    <name evidence="9" type="ORF">EC973_003449</name>
</gene>
<dbReference type="GO" id="GO:0005634">
    <property type="term" value="C:nucleus"/>
    <property type="evidence" value="ECO:0007669"/>
    <property type="project" value="TreeGrafter"/>
</dbReference>
<dbReference type="Proteomes" id="UP000605846">
    <property type="component" value="Unassembled WGS sequence"/>
</dbReference>
<comment type="catalytic activity">
    <reaction evidence="4">
        <text>a uridine in tRNA = a pseudouridine in tRNA</text>
        <dbReference type="Rhea" id="RHEA:54572"/>
        <dbReference type="Rhea" id="RHEA-COMP:13339"/>
        <dbReference type="Rhea" id="RHEA-COMP:13934"/>
        <dbReference type="ChEBI" id="CHEBI:65314"/>
        <dbReference type="ChEBI" id="CHEBI:65315"/>
    </reaction>
</comment>
<keyword evidence="10" id="KW-1185">Reference proteome</keyword>
<evidence type="ECO:0000313" key="10">
    <source>
        <dbReference type="Proteomes" id="UP000605846"/>
    </source>
</evidence>
<dbReference type="PANTHER" id="PTHR11142">
    <property type="entry name" value="PSEUDOURIDYLATE SYNTHASE"/>
    <property type="match status" value="1"/>
</dbReference>
<organism evidence="9 10">
    <name type="scientific">Apophysomyces ossiformis</name>
    <dbReference type="NCBI Taxonomy" id="679940"/>
    <lineage>
        <taxon>Eukaryota</taxon>
        <taxon>Fungi</taxon>
        <taxon>Fungi incertae sedis</taxon>
        <taxon>Mucoromycota</taxon>
        <taxon>Mucoromycotina</taxon>
        <taxon>Mucoromycetes</taxon>
        <taxon>Mucorales</taxon>
        <taxon>Mucorineae</taxon>
        <taxon>Mucoraceae</taxon>
        <taxon>Apophysomyces</taxon>
    </lineage>
</organism>
<dbReference type="GO" id="GO:0009982">
    <property type="term" value="F:pseudouridine synthase activity"/>
    <property type="evidence" value="ECO:0007669"/>
    <property type="project" value="InterPro"/>
</dbReference>
<accession>A0A8H7EN44</accession>
<dbReference type="GO" id="GO:1990481">
    <property type="term" value="P:mRNA pseudouridine synthesis"/>
    <property type="evidence" value="ECO:0007669"/>
    <property type="project" value="TreeGrafter"/>
</dbReference>
<feature type="compositionally biased region" description="Polar residues" evidence="7">
    <location>
        <begin position="12"/>
        <end position="32"/>
    </location>
</feature>
<keyword evidence="2" id="KW-0819">tRNA processing</keyword>
<dbReference type="EMBL" id="JABAYA010000201">
    <property type="protein sequence ID" value="KAF7722325.1"/>
    <property type="molecule type" value="Genomic_DNA"/>
</dbReference>
<evidence type="ECO:0000256" key="6">
    <source>
        <dbReference type="PIRSR" id="PIRSR641708-2"/>
    </source>
</evidence>
<evidence type="ECO:0000256" key="3">
    <source>
        <dbReference type="ARBA" id="ARBA00023235"/>
    </source>
</evidence>
<feature type="active site" description="Nucleophile" evidence="5">
    <location>
        <position position="147"/>
    </location>
</feature>
<dbReference type="Gene3D" id="3.30.70.580">
    <property type="entry name" value="Pseudouridine synthase I, catalytic domain, N-terminal subdomain"/>
    <property type="match status" value="1"/>
</dbReference>
<dbReference type="GO" id="GO:0003723">
    <property type="term" value="F:RNA binding"/>
    <property type="evidence" value="ECO:0007669"/>
    <property type="project" value="InterPro"/>
</dbReference>
<evidence type="ECO:0000256" key="1">
    <source>
        <dbReference type="ARBA" id="ARBA00009375"/>
    </source>
</evidence>
<dbReference type="Pfam" id="PF01416">
    <property type="entry name" value="PseudoU_synth_1"/>
    <property type="match status" value="1"/>
</dbReference>
<evidence type="ECO:0000313" key="9">
    <source>
        <dbReference type="EMBL" id="KAF7722325.1"/>
    </source>
</evidence>
<evidence type="ECO:0000256" key="2">
    <source>
        <dbReference type="ARBA" id="ARBA00022694"/>
    </source>
</evidence>
<dbReference type="InterPro" id="IPR001406">
    <property type="entry name" value="PsdUridine_synth_TruA"/>
</dbReference>
<dbReference type="CDD" id="cd02568">
    <property type="entry name" value="PseudoU_synth_PUS1_PUS2"/>
    <property type="match status" value="1"/>
</dbReference>
<proteinExistence type="inferred from homology"/>
<comment type="caution">
    <text evidence="9">The sequence shown here is derived from an EMBL/GenBank/DDBJ whole genome shotgun (WGS) entry which is preliminary data.</text>
</comment>
<dbReference type="InterPro" id="IPR020097">
    <property type="entry name" value="PsdUridine_synth_TruA_a/b_dom"/>
</dbReference>
<dbReference type="Gene3D" id="3.30.70.660">
    <property type="entry name" value="Pseudouridine synthase I, catalytic domain, C-terminal subdomain"/>
    <property type="match status" value="1"/>
</dbReference>
<name>A0A8H7EN44_9FUNG</name>
<feature type="region of interest" description="Disordered" evidence="7">
    <location>
        <begin position="1"/>
        <end position="85"/>
    </location>
</feature>
<dbReference type="InterPro" id="IPR020094">
    <property type="entry name" value="TruA/RsuA/RluB/E/F_N"/>
</dbReference>
<feature type="domain" description="Pseudouridine synthase I TruA alpha/beta" evidence="8">
    <location>
        <begin position="287"/>
        <end position="391"/>
    </location>
</feature>
<evidence type="ECO:0000256" key="5">
    <source>
        <dbReference type="PIRSR" id="PIRSR641708-1"/>
    </source>
</evidence>
<sequence length="496" mass="55900">MGAIWSKEAREGNQQPEASNNPSESLSNTQAGSKRERVEHQSSNAKRLKTAKQRKEFFQQNISWKAQTEKGEPAPRPEGPKAPRLPKKKVAMMIGFNGTGYQGMQINPNVKTIESELFDAMCKAGAISSDNSDDPKKVQWMRAARTDKGVHAAGNLVSLKIVVPGDDVVERINSFLPPQIRVWGMEEARKKKSLTDTIIPGYIPTMRSFHAKTACDSRVYEYLLPTYAFMPPANKELTEEPTLPTDLKLCSNSDGTVRYVSRSTPEELADKDAYRISADDLDNFKKALSMFVGTHNFHNYTIARKHTDKSANRFIISINVADPIYINGTEWLSVKLHGQSFMLHQIRKMISMALLSVRSKTPLSIIEKSFGPEKINIPKAPALGLLLERPVFAIYNKKADSNKDKKFRDPIDFDIHKSQIDAFKQEWIYSKIFETEKEERGFDAFLLSVDSHLGSDYKYLNPEGIIPEEAIIVTKYSASAETNDDDINEDAEENED</sequence>
<dbReference type="AlphaFoldDB" id="A0A8H7EN44"/>
<dbReference type="NCBIfam" id="TIGR00071">
    <property type="entry name" value="hisT_truA"/>
    <property type="match status" value="1"/>
</dbReference>
<dbReference type="FunFam" id="3.30.70.580:FF:000002">
    <property type="entry name" value="tRNA pseudouridine synthase"/>
    <property type="match status" value="1"/>
</dbReference>
<dbReference type="PANTHER" id="PTHR11142:SF4">
    <property type="entry name" value="PSEUDOURIDYLATE SYNTHASE 1 HOMOLOG"/>
    <property type="match status" value="1"/>
</dbReference>
<keyword evidence="3" id="KW-0413">Isomerase</keyword>
<evidence type="ECO:0000256" key="4">
    <source>
        <dbReference type="ARBA" id="ARBA00036943"/>
    </source>
</evidence>
<feature type="compositionally biased region" description="Basic and acidic residues" evidence="7">
    <location>
        <begin position="67"/>
        <end position="81"/>
    </location>
</feature>
<protein>
    <submittedName>
        <fullName evidence="9">tRNA pseudouridine synthase 1</fullName>
    </submittedName>
</protein>
<feature type="binding site" evidence="6">
    <location>
        <position position="220"/>
    </location>
    <ligand>
        <name>substrate</name>
    </ligand>
</feature>
<dbReference type="SUPFAM" id="SSF55120">
    <property type="entry name" value="Pseudouridine synthase"/>
    <property type="match status" value="1"/>
</dbReference>
<comment type="similarity">
    <text evidence="1">Belongs to the tRNA pseudouridine synthase TruA family.</text>
</comment>
<evidence type="ECO:0000256" key="7">
    <source>
        <dbReference type="SAM" id="MobiDB-lite"/>
    </source>
</evidence>
<reference evidence="9" key="1">
    <citation type="submission" date="2020-01" db="EMBL/GenBank/DDBJ databases">
        <title>Genome Sequencing of Three Apophysomyces-Like Fungal Strains Confirms a Novel Fungal Genus in the Mucoromycota with divergent Burkholderia-like Endosymbiotic Bacteria.</title>
        <authorList>
            <person name="Stajich J.E."/>
            <person name="Macias A.M."/>
            <person name="Carter-House D."/>
            <person name="Lovett B."/>
            <person name="Kasson L.R."/>
            <person name="Berry K."/>
            <person name="Grigoriev I."/>
            <person name="Chang Y."/>
            <person name="Spatafora J."/>
            <person name="Kasson M.T."/>
        </authorList>
    </citation>
    <scope>NUCLEOTIDE SEQUENCE</scope>
    <source>
        <strain evidence="9">NRRL A-21654</strain>
    </source>
</reference>
<dbReference type="InterPro" id="IPR020095">
    <property type="entry name" value="PsdUridine_synth_TruA_C"/>
</dbReference>